<dbReference type="PANTHER" id="PTHR11806">
    <property type="entry name" value="GLUCOSE INHIBITED DIVISION PROTEIN A"/>
    <property type="match status" value="1"/>
</dbReference>
<dbReference type="GO" id="GO:0008033">
    <property type="term" value="P:tRNA processing"/>
    <property type="evidence" value="ECO:0007669"/>
    <property type="project" value="InterPro"/>
</dbReference>
<dbReference type="STRING" id="3694.B9HEY2"/>
<evidence type="ECO:0000259" key="1">
    <source>
        <dbReference type="SMART" id="SM01228"/>
    </source>
</evidence>
<organism evidence="2 3">
    <name type="scientific">Populus trichocarpa</name>
    <name type="common">Western balsam poplar</name>
    <name type="synonym">Populus balsamifera subsp. trichocarpa</name>
    <dbReference type="NCBI Taxonomy" id="3694"/>
    <lineage>
        <taxon>Eukaryota</taxon>
        <taxon>Viridiplantae</taxon>
        <taxon>Streptophyta</taxon>
        <taxon>Embryophyta</taxon>
        <taxon>Tracheophyta</taxon>
        <taxon>Spermatophyta</taxon>
        <taxon>Magnoliopsida</taxon>
        <taxon>eudicotyledons</taxon>
        <taxon>Gunneridae</taxon>
        <taxon>Pentapetalae</taxon>
        <taxon>rosids</taxon>
        <taxon>fabids</taxon>
        <taxon>Malpighiales</taxon>
        <taxon>Salicaceae</taxon>
        <taxon>Saliceae</taxon>
        <taxon>Populus</taxon>
    </lineage>
</organism>
<dbReference type="AlphaFoldDB" id="B9HEY2"/>
<dbReference type="EMBL" id="CM009296">
    <property type="protein sequence ID" value="PNT28178.1"/>
    <property type="molecule type" value="Genomic_DNA"/>
</dbReference>
<dbReference type="SMART" id="SM01228">
    <property type="entry name" value="GIDA_assoc_3"/>
    <property type="match status" value="1"/>
</dbReference>
<evidence type="ECO:0000313" key="2">
    <source>
        <dbReference type="EMBL" id="PNT28178.1"/>
    </source>
</evidence>
<dbReference type="GO" id="GO:0050660">
    <property type="term" value="F:flavin adenine dinucleotide binding"/>
    <property type="evidence" value="ECO:0007669"/>
    <property type="project" value="InterPro"/>
</dbReference>
<dbReference type="InterPro" id="IPR002218">
    <property type="entry name" value="MnmG-rel"/>
</dbReference>
<dbReference type="InterPro" id="IPR026904">
    <property type="entry name" value="MnmG_C"/>
</dbReference>
<gene>
    <name evidence="2" type="ORF">POPTR_007G103100</name>
</gene>
<dbReference type="InParanoid" id="B9HEY2"/>
<reference evidence="2 3" key="1">
    <citation type="journal article" date="2006" name="Science">
        <title>The genome of black cottonwood, Populus trichocarpa (Torr. &amp; Gray).</title>
        <authorList>
            <person name="Tuskan G.A."/>
            <person name="Difazio S."/>
            <person name="Jansson S."/>
            <person name="Bohlmann J."/>
            <person name="Grigoriev I."/>
            <person name="Hellsten U."/>
            <person name="Putnam N."/>
            <person name="Ralph S."/>
            <person name="Rombauts S."/>
            <person name="Salamov A."/>
            <person name="Schein J."/>
            <person name="Sterck L."/>
            <person name="Aerts A."/>
            <person name="Bhalerao R.R."/>
            <person name="Bhalerao R.P."/>
            <person name="Blaudez D."/>
            <person name="Boerjan W."/>
            <person name="Brun A."/>
            <person name="Brunner A."/>
            <person name="Busov V."/>
            <person name="Campbell M."/>
            <person name="Carlson J."/>
            <person name="Chalot M."/>
            <person name="Chapman J."/>
            <person name="Chen G.L."/>
            <person name="Cooper D."/>
            <person name="Coutinho P.M."/>
            <person name="Couturier J."/>
            <person name="Covert S."/>
            <person name="Cronk Q."/>
            <person name="Cunningham R."/>
            <person name="Davis J."/>
            <person name="Degroeve S."/>
            <person name="Dejardin A."/>
            <person name="Depamphilis C."/>
            <person name="Detter J."/>
            <person name="Dirks B."/>
            <person name="Dubchak I."/>
            <person name="Duplessis S."/>
            <person name="Ehlting J."/>
            <person name="Ellis B."/>
            <person name="Gendler K."/>
            <person name="Goodstein D."/>
            <person name="Gribskov M."/>
            <person name="Grimwood J."/>
            <person name="Groover A."/>
            <person name="Gunter L."/>
            <person name="Hamberger B."/>
            <person name="Heinze B."/>
            <person name="Helariutta Y."/>
            <person name="Henrissat B."/>
            <person name="Holligan D."/>
            <person name="Holt R."/>
            <person name="Huang W."/>
            <person name="Islam-Faridi N."/>
            <person name="Jones S."/>
            <person name="Jones-Rhoades M."/>
            <person name="Jorgensen R."/>
            <person name="Joshi C."/>
            <person name="Kangasjarvi J."/>
            <person name="Karlsson J."/>
            <person name="Kelleher C."/>
            <person name="Kirkpatrick R."/>
            <person name="Kirst M."/>
            <person name="Kohler A."/>
            <person name="Kalluri U."/>
            <person name="Larimer F."/>
            <person name="Leebens-Mack J."/>
            <person name="Leple J.C."/>
            <person name="Locascio P."/>
            <person name="Lou Y."/>
            <person name="Lucas S."/>
            <person name="Martin F."/>
            <person name="Montanini B."/>
            <person name="Napoli C."/>
            <person name="Nelson D.R."/>
            <person name="Nelson C."/>
            <person name="Nieminen K."/>
            <person name="Nilsson O."/>
            <person name="Pereda V."/>
            <person name="Peter G."/>
            <person name="Philippe R."/>
            <person name="Pilate G."/>
            <person name="Poliakov A."/>
            <person name="Razumovskaya J."/>
            <person name="Richardson P."/>
            <person name="Rinaldi C."/>
            <person name="Ritland K."/>
            <person name="Rouze P."/>
            <person name="Ryaboy D."/>
            <person name="Schmutz J."/>
            <person name="Schrader J."/>
            <person name="Segerman B."/>
            <person name="Shin H."/>
            <person name="Siddiqui A."/>
            <person name="Sterky F."/>
            <person name="Terry A."/>
            <person name="Tsai C.J."/>
            <person name="Uberbacher E."/>
            <person name="Unneberg P."/>
            <person name="Vahala J."/>
            <person name="Wall K."/>
            <person name="Wessler S."/>
            <person name="Yang G."/>
            <person name="Yin T."/>
            <person name="Douglas C."/>
            <person name="Marra M."/>
            <person name="Sandberg G."/>
            <person name="Van de Peer Y."/>
            <person name="Rokhsar D."/>
        </authorList>
    </citation>
    <scope>NUCLEOTIDE SEQUENCE [LARGE SCALE GENOMIC DNA]</scope>
    <source>
        <strain evidence="3">cv. Nisqually</strain>
    </source>
</reference>
<dbReference type="Gene3D" id="1.10.150.570">
    <property type="entry name" value="GidA associated domain, C-terminal subdomain"/>
    <property type="match status" value="1"/>
</dbReference>
<feature type="domain" description="tRNA uridine 5-carboxymethylaminomethyl modification enzyme C-terminal subdomain" evidence="1">
    <location>
        <begin position="65"/>
        <end position="139"/>
    </location>
</feature>
<dbReference type="Pfam" id="PF13932">
    <property type="entry name" value="SAM_GIDA_C"/>
    <property type="match status" value="1"/>
</dbReference>
<evidence type="ECO:0000313" key="3">
    <source>
        <dbReference type="Proteomes" id="UP000006729"/>
    </source>
</evidence>
<protein>
    <recommendedName>
        <fullName evidence="1">tRNA uridine 5-carboxymethylaminomethyl modification enzyme C-terminal subdomain domain-containing protein</fullName>
    </recommendedName>
</protein>
<dbReference type="InterPro" id="IPR047001">
    <property type="entry name" value="MnmG_C_subdom"/>
</dbReference>
<dbReference type="PANTHER" id="PTHR11806:SF0">
    <property type="entry name" value="PROTEIN MTO1 HOMOLOG, MITOCHONDRIAL"/>
    <property type="match status" value="1"/>
</dbReference>
<keyword evidence="3" id="KW-1185">Reference proteome</keyword>
<name>B9HEY2_POPTR</name>
<dbReference type="Proteomes" id="UP000006729">
    <property type="component" value="Chromosome 7"/>
</dbReference>
<proteinExistence type="predicted"/>
<accession>B9HEY2</accession>
<sequence length="158" mass="17791">MISGQHRLSMSEGFLDYFRSLVQIWSTKTKQRQREETQGGDLAADVSRVSGGTLQHWSLQKKPRVQYEVFDKLGFGNGQLSRKEECVEIDVRPLPGDLDYYAMTTLSLEALEKLSKPQTIGQASRECGVSPADITVLLIMPTAEKLRNRGDTRCRLLS</sequence>
<dbReference type="InterPro" id="IPR044920">
    <property type="entry name" value="MnmG_C_subdom_sf"/>
</dbReference>